<dbReference type="Proteomes" id="UP001595693">
    <property type="component" value="Unassembled WGS sequence"/>
</dbReference>
<proteinExistence type="predicted"/>
<name>A0ABV8DF45_9BURK</name>
<reference evidence="2" key="1">
    <citation type="journal article" date="2019" name="Int. J. Syst. Evol. Microbiol.">
        <title>The Global Catalogue of Microorganisms (GCM) 10K type strain sequencing project: providing services to taxonomists for standard genome sequencing and annotation.</title>
        <authorList>
            <consortium name="The Broad Institute Genomics Platform"/>
            <consortium name="The Broad Institute Genome Sequencing Center for Infectious Disease"/>
            <person name="Wu L."/>
            <person name="Ma J."/>
        </authorList>
    </citation>
    <scope>NUCLEOTIDE SEQUENCE [LARGE SCALE GENOMIC DNA]</scope>
    <source>
        <strain evidence="2">CCUG 2113</strain>
    </source>
</reference>
<sequence length="248" mass="26744">MAAHKYWRALALTAATPATLEISEFHLYNGATRVDAAATLTASAAPSGALANLKDDNTGTGCYWASGGESVVLTWTFPTPQNVDGIVVGARTTIARWPTALQLHGGDVTTGTGPSPEYIEHQCYGLGRFVSATKTGILRPLPGNAHKPLKTKDLLICPGIGRIPFEVVREVLPRTDPKTYLPQAATVRLERDIDGKVIRQVWSPTGVGAFEFVDENFTYTVTAIYPETGMRAVIADRIKPQGHPEFVE</sequence>
<keyword evidence="2" id="KW-1185">Reference proteome</keyword>
<evidence type="ECO:0000313" key="2">
    <source>
        <dbReference type="Proteomes" id="UP001595693"/>
    </source>
</evidence>
<comment type="caution">
    <text evidence="1">The sequence shown here is derived from an EMBL/GenBank/DDBJ whole genome shotgun (WGS) entry which is preliminary data.</text>
</comment>
<accession>A0ABV8DF45</accession>
<protein>
    <submittedName>
        <fullName evidence="1">Uncharacterized protein</fullName>
    </submittedName>
</protein>
<gene>
    <name evidence="1" type="ORF">ACFOW3_19825</name>
</gene>
<dbReference type="RefSeq" id="WP_055400978.1">
    <property type="nucleotide sequence ID" value="NZ_JAMXAX010000045.1"/>
</dbReference>
<dbReference type="EMBL" id="JBHSAJ010000059">
    <property type="protein sequence ID" value="MFC3936877.1"/>
    <property type="molecule type" value="Genomic_DNA"/>
</dbReference>
<evidence type="ECO:0000313" key="1">
    <source>
        <dbReference type="EMBL" id="MFC3936877.1"/>
    </source>
</evidence>
<organism evidence="1 2">
    <name type="scientific">Acidovorax facilis</name>
    <dbReference type="NCBI Taxonomy" id="12917"/>
    <lineage>
        <taxon>Bacteria</taxon>
        <taxon>Pseudomonadati</taxon>
        <taxon>Pseudomonadota</taxon>
        <taxon>Betaproteobacteria</taxon>
        <taxon>Burkholderiales</taxon>
        <taxon>Comamonadaceae</taxon>
        <taxon>Acidovorax</taxon>
    </lineage>
</organism>